<comment type="caution">
    <text evidence="5">The sequence shown here is derived from an EMBL/GenBank/DDBJ whole genome shotgun (WGS) entry which is preliminary data.</text>
</comment>
<gene>
    <name evidence="5" type="ORF">DY926_00100</name>
</gene>
<dbReference type="SUPFAM" id="SSF64518">
    <property type="entry name" value="Phase 1 flagellin"/>
    <property type="match status" value="1"/>
</dbReference>
<dbReference type="AlphaFoldDB" id="A0A371Z4X4"/>
<keyword evidence="5" id="KW-0282">Flagellum</keyword>
<dbReference type="EMBL" id="QUWV01000001">
    <property type="protein sequence ID" value="RFD21543.1"/>
    <property type="molecule type" value="Genomic_DNA"/>
</dbReference>
<keyword evidence="6" id="KW-1185">Reference proteome</keyword>
<dbReference type="Gene3D" id="1.20.1330.10">
    <property type="entry name" value="f41 fragment of flagellin, N-terminal domain"/>
    <property type="match status" value="1"/>
</dbReference>
<evidence type="ECO:0000259" key="4">
    <source>
        <dbReference type="Pfam" id="PF00700"/>
    </source>
</evidence>
<sequence length="363" mass="36975">MSTSIGQYGDAGASLILAAGIKNMAQTQETLSWETSAGTLSETYAGLGSNRTSALDITPQITQVEAWQTNVSSAQSSLTISASAVQQIVSLAQTLDSNILSISGTTQSSSVSTVATEAKTALTDLASTLNTSDGTGYVFAGQDTNVPPVKDTSSISSGTLATEIASIVSTLSTAGASSVMQSATDAASDNTSSVSVFSSNLSVSATDASKLQKSVLTGSNTTADLGIVATQATGGTSSTSTSPTTGSPIRDLMRDMMVVSSMSGMDSSTTGYADLVSQLHSSLQSTISELTNTESSIGVTQDSLTSRSTMLSSMKSMLETQLSTARDADIAAVATQTSALNTRLQASYTLVSDMKNMSLANYI</sequence>
<dbReference type="OrthoDB" id="7260935at2"/>
<evidence type="ECO:0000313" key="5">
    <source>
        <dbReference type="EMBL" id="RFD21543.1"/>
    </source>
</evidence>
<comment type="similarity">
    <text evidence="2">Belongs to the bacterial flagellin family.</text>
</comment>
<organism evidence="5 6">
    <name type="scientific">Komagataeibacter melaceti</name>
    <dbReference type="NCBI Taxonomy" id="2766577"/>
    <lineage>
        <taxon>Bacteria</taxon>
        <taxon>Pseudomonadati</taxon>
        <taxon>Pseudomonadota</taxon>
        <taxon>Alphaproteobacteria</taxon>
        <taxon>Acetobacterales</taxon>
        <taxon>Acetobacteraceae</taxon>
        <taxon>Komagataeibacter</taxon>
    </lineage>
</organism>
<dbReference type="Pfam" id="PF00700">
    <property type="entry name" value="Flagellin_C"/>
    <property type="match status" value="1"/>
</dbReference>
<dbReference type="RefSeq" id="WP_116701508.1">
    <property type="nucleotide sequence ID" value="NZ_QUWV01000001.1"/>
</dbReference>
<accession>A0A371Z4X4</accession>
<dbReference type="InterPro" id="IPR046358">
    <property type="entry name" value="Flagellin_C"/>
</dbReference>
<protein>
    <submittedName>
        <fullName evidence="5">Flagellin</fullName>
    </submittedName>
</protein>
<keyword evidence="5" id="KW-0966">Cell projection</keyword>
<comment type="subcellular location">
    <subcellularLocation>
        <location evidence="1">Bacterial flagellum</location>
    </subcellularLocation>
</comment>
<dbReference type="PANTHER" id="PTHR42792:SF1">
    <property type="entry name" value="FLAGELLAR HOOK-ASSOCIATED PROTEIN 3"/>
    <property type="match status" value="1"/>
</dbReference>
<evidence type="ECO:0000313" key="6">
    <source>
        <dbReference type="Proteomes" id="UP000262371"/>
    </source>
</evidence>
<evidence type="ECO:0000256" key="1">
    <source>
        <dbReference type="ARBA" id="ARBA00004365"/>
    </source>
</evidence>
<feature type="domain" description="Flagellin C-terminal" evidence="4">
    <location>
        <begin position="284"/>
        <end position="363"/>
    </location>
</feature>
<evidence type="ECO:0000256" key="3">
    <source>
        <dbReference type="ARBA" id="ARBA00023143"/>
    </source>
</evidence>
<name>A0A371Z4X4_9PROT</name>
<dbReference type="PANTHER" id="PTHR42792">
    <property type="entry name" value="FLAGELLIN"/>
    <property type="match status" value="1"/>
</dbReference>
<evidence type="ECO:0000256" key="2">
    <source>
        <dbReference type="ARBA" id="ARBA00005709"/>
    </source>
</evidence>
<dbReference type="Proteomes" id="UP000262371">
    <property type="component" value="Unassembled WGS sequence"/>
</dbReference>
<reference evidence="5 6" key="1">
    <citation type="submission" date="2018-08" db="EMBL/GenBank/DDBJ databases">
        <title>Komagataeibacter sp. AV 382.</title>
        <authorList>
            <person name="Skraban J."/>
            <person name="Trcek J."/>
        </authorList>
    </citation>
    <scope>NUCLEOTIDE SEQUENCE [LARGE SCALE GENOMIC DNA]</scope>
    <source>
        <strain evidence="5 6">AV 382</strain>
    </source>
</reference>
<dbReference type="NCBIfam" id="NF006489">
    <property type="entry name" value="PRK08913.1"/>
    <property type="match status" value="1"/>
</dbReference>
<keyword evidence="5" id="KW-0969">Cilium</keyword>
<dbReference type="GO" id="GO:0005198">
    <property type="term" value="F:structural molecule activity"/>
    <property type="evidence" value="ECO:0007669"/>
    <property type="project" value="InterPro"/>
</dbReference>
<dbReference type="GO" id="GO:0009288">
    <property type="term" value="C:bacterial-type flagellum"/>
    <property type="evidence" value="ECO:0007669"/>
    <property type="project" value="UniProtKB-SubCell"/>
</dbReference>
<proteinExistence type="inferred from homology"/>
<dbReference type="InterPro" id="IPR001492">
    <property type="entry name" value="Flagellin"/>
</dbReference>
<keyword evidence="3" id="KW-0975">Bacterial flagellum</keyword>